<dbReference type="AlphaFoldDB" id="A0AAV5GD31"/>
<proteinExistence type="predicted"/>
<feature type="compositionally biased region" description="Basic and acidic residues" evidence="1">
    <location>
        <begin position="90"/>
        <end position="103"/>
    </location>
</feature>
<evidence type="ECO:0000313" key="2">
    <source>
        <dbReference type="EMBL" id="GJN88203.1"/>
    </source>
</evidence>
<dbReference type="Proteomes" id="UP001342314">
    <property type="component" value="Unassembled WGS sequence"/>
</dbReference>
<gene>
    <name evidence="2" type="ORF">Rhopal_001168-T1</name>
</gene>
<sequence>MPVPAPAYSTSDLLARSPTLSRLSRKRLAPSRLADLVRAAGADRPPKEPELWECCGSSCKPREEKKVWDEVHPDGVDEEDEDEAWAALDRKDDKADADEKVAIEEGVPDAGGDEPRRAVKKVEIELEKLELGHNDEKEDERSRDKKGA</sequence>
<evidence type="ECO:0000313" key="3">
    <source>
        <dbReference type="Proteomes" id="UP001342314"/>
    </source>
</evidence>
<accession>A0AAV5GD31</accession>
<comment type="caution">
    <text evidence="2">The sequence shown here is derived from an EMBL/GenBank/DDBJ whole genome shotgun (WGS) entry which is preliminary data.</text>
</comment>
<feature type="region of interest" description="Disordered" evidence="1">
    <location>
        <begin position="90"/>
        <end position="148"/>
    </location>
</feature>
<reference evidence="2 3" key="1">
    <citation type="submission" date="2021-12" db="EMBL/GenBank/DDBJ databases">
        <title>High titer production of polyol ester of fatty acids by Rhodotorula paludigena BS15 towards product separation-free biomass refinery.</title>
        <authorList>
            <person name="Mano J."/>
            <person name="Ono H."/>
            <person name="Tanaka T."/>
            <person name="Naito K."/>
            <person name="Sushida H."/>
            <person name="Ike M."/>
            <person name="Tokuyasu K."/>
            <person name="Kitaoka M."/>
        </authorList>
    </citation>
    <scope>NUCLEOTIDE SEQUENCE [LARGE SCALE GENOMIC DNA]</scope>
    <source>
        <strain evidence="2 3">BS15</strain>
    </source>
</reference>
<protein>
    <submittedName>
        <fullName evidence="2">Uncharacterized protein</fullName>
    </submittedName>
</protein>
<evidence type="ECO:0000256" key="1">
    <source>
        <dbReference type="SAM" id="MobiDB-lite"/>
    </source>
</evidence>
<dbReference type="EMBL" id="BQKY01000002">
    <property type="protein sequence ID" value="GJN88203.1"/>
    <property type="molecule type" value="Genomic_DNA"/>
</dbReference>
<name>A0AAV5GD31_9BASI</name>
<feature type="compositionally biased region" description="Basic and acidic residues" evidence="1">
    <location>
        <begin position="113"/>
        <end position="148"/>
    </location>
</feature>
<organism evidence="2 3">
    <name type="scientific">Rhodotorula paludigena</name>
    <dbReference type="NCBI Taxonomy" id="86838"/>
    <lineage>
        <taxon>Eukaryota</taxon>
        <taxon>Fungi</taxon>
        <taxon>Dikarya</taxon>
        <taxon>Basidiomycota</taxon>
        <taxon>Pucciniomycotina</taxon>
        <taxon>Microbotryomycetes</taxon>
        <taxon>Sporidiobolales</taxon>
        <taxon>Sporidiobolaceae</taxon>
        <taxon>Rhodotorula</taxon>
    </lineage>
</organism>
<keyword evidence="3" id="KW-1185">Reference proteome</keyword>